<gene>
    <name evidence="1" type="ORF">CJ232_08945</name>
</gene>
<dbReference type="AlphaFoldDB" id="A0A2N6Q491"/>
<dbReference type="Proteomes" id="UP000235661">
    <property type="component" value="Unassembled WGS sequence"/>
</dbReference>
<reference evidence="1 2" key="1">
    <citation type="submission" date="2017-09" db="EMBL/GenBank/DDBJ databases">
        <title>Bacterial strain isolated from the female urinary microbiota.</title>
        <authorList>
            <person name="Thomas-White K."/>
            <person name="Kumar N."/>
            <person name="Forster S."/>
            <person name="Putonti C."/>
            <person name="Lawley T."/>
            <person name="Wolfe A.J."/>
        </authorList>
    </citation>
    <scope>NUCLEOTIDE SEQUENCE [LARGE SCALE GENOMIC DNA]</scope>
    <source>
        <strain evidence="1 2">UMB0818</strain>
    </source>
</reference>
<accession>A0A2N6Q491</accession>
<organism evidence="1 2">
    <name type="scientific">Hoylesella timonensis</name>
    <dbReference type="NCBI Taxonomy" id="386414"/>
    <lineage>
        <taxon>Bacteria</taxon>
        <taxon>Pseudomonadati</taxon>
        <taxon>Bacteroidota</taxon>
        <taxon>Bacteroidia</taxon>
        <taxon>Bacteroidales</taxon>
        <taxon>Prevotellaceae</taxon>
        <taxon>Hoylesella</taxon>
    </lineage>
</organism>
<comment type="caution">
    <text evidence="1">The sequence shown here is derived from an EMBL/GenBank/DDBJ whole genome shotgun (WGS) entry which is preliminary data.</text>
</comment>
<evidence type="ECO:0000313" key="2">
    <source>
        <dbReference type="Proteomes" id="UP000235661"/>
    </source>
</evidence>
<evidence type="ECO:0000313" key="1">
    <source>
        <dbReference type="EMBL" id="PMC08744.1"/>
    </source>
</evidence>
<name>A0A2N6Q491_9BACT</name>
<proteinExistence type="predicted"/>
<dbReference type="SUPFAM" id="SSF56935">
    <property type="entry name" value="Porins"/>
    <property type="match status" value="1"/>
</dbReference>
<dbReference type="EMBL" id="PNGI01000021">
    <property type="protein sequence ID" value="PMC08744.1"/>
    <property type="molecule type" value="Genomic_DNA"/>
</dbReference>
<sequence>MAGKLVDAITNEPIEDANLTFMRIDSLVVSQGRPIDWCKKYGITDGTVLITYNIPVPNTGKYIIHITSPKYEDEYIDIEIPDKLHGKRPESFDVADIRMNKVHLLGEVVVHASKVMMVNKGDTIVYNASAFQLAEGSMLDALIAKLPGVRLTEDGQIFVNEQYVSCLLVNGKDFFQGNPSVALKNLPAYTVNKIKTYRRGDRADYLFKRDSIERLQDDLVLDVALKKEYIESWLANANVGYGTDDRYVARLFGMRFSSKRRIAVFANLNNIGITQQPGENIEHSAEILPIQPFTDKSAGMDFYTEFGESKSSYSSVFTATHCNKNVITETAANSILADYHAFSRSLSSAQSSRTELTWRNLLCLPLPKVYTEFTFGGEYGRFRSDAMSRSIELDKLPYESYRLASLDSVFNHTAQSDVLRSLVNSYERQTFETTHRGSFIASGLSKWESPYTGNPLSLYAEFAYEKQHYSNAAAYTLNSIPASNTLSQKQAEKSFYEDTRGKVSLNYEYSLPANLKLLAKYEFAAQRTSSDRRLDTLYILPDLGVTQLFAADLHNSFNRNLRRITHTPEMQLRYASPRWLVSLNVPLRMVNVHLHESRLSTESSDPRLSYTVFEPSLNINGNNWAFSYAYREEEPNMVYFTGLSDTSDPLSVMKGNPSLHNKGLHTASINYSKSNAEKVRNFGLSGTFSFSHNETTLQRLYDRQTGVSTYTPLNVNGNYDLQLRGNFTQAIDKHKHFFPEITTQIDIARSVGYGGVLGNNNVSSRIAMKSFTFNNQLGIKYQAGDISLNFLIRSEWLYGVSSEATSTDISIRKFRYAFVASLPILWDIQLGTDLSLYTKYGYEAQSMNTNNLVLNATLSKSILRNKNLTLQLTAFDLFNRLNNIQQSINAQGRIETWSNTLHRYVMLHLIYRFNKKSK</sequence>
<evidence type="ECO:0008006" key="3">
    <source>
        <dbReference type="Google" id="ProtNLM"/>
    </source>
</evidence>
<protein>
    <recommendedName>
        <fullName evidence="3">Outer membrane protein beta-barrel domain-containing protein</fullName>
    </recommendedName>
</protein>